<evidence type="ECO:0000256" key="4">
    <source>
        <dbReference type="ARBA" id="ARBA00022827"/>
    </source>
</evidence>
<comment type="catalytic activity">
    <reaction evidence="6 7">
        <text>a D-alpha-amino acid + A + H2O = a 2-oxocarboxylate + AH2 + NH4(+)</text>
        <dbReference type="Rhea" id="RHEA:18125"/>
        <dbReference type="ChEBI" id="CHEBI:13193"/>
        <dbReference type="ChEBI" id="CHEBI:15377"/>
        <dbReference type="ChEBI" id="CHEBI:17499"/>
        <dbReference type="ChEBI" id="CHEBI:28938"/>
        <dbReference type="ChEBI" id="CHEBI:35179"/>
        <dbReference type="ChEBI" id="CHEBI:59871"/>
    </reaction>
</comment>
<dbReference type="SUPFAM" id="SSF51905">
    <property type="entry name" value="FAD/NAD(P)-binding domain"/>
    <property type="match status" value="1"/>
</dbReference>
<comment type="function">
    <text evidence="7">Oxidative deamination of D-amino acids.</text>
</comment>
<dbReference type="EMBL" id="ACYU01000179">
    <property type="protein sequence ID" value="EEW05466.1"/>
    <property type="molecule type" value="Genomic_DNA"/>
</dbReference>
<feature type="domain" description="FAD dependent oxidoreductase" evidence="8">
    <location>
        <begin position="38"/>
        <end position="432"/>
    </location>
</feature>
<dbReference type="AlphaFoldDB" id="D2YIE5"/>
<evidence type="ECO:0000256" key="3">
    <source>
        <dbReference type="ARBA" id="ARBA00022630"/>
    </source>
</evidence>
<dbReference type="Proteomes" id="UP000004827">
    <property type="component" value="Unassembled WGS sequence"/>
</dbReference>
<dbReference type="InterPro" id="IPR006076">
    <property type="entry name" value="FAD-dep_OxRdtase"/>
</dbReference>
<feature type="binding site" evidence="7">
    <location>
        <begin position="38"/>
        <end position="52"/>
    </location>
    <ligand>
        <name>FAD</name>
        <dbReference type="ChEBI" id="CHEBI:57692"/>
    </ligand>
</feature>
<dbReference type="GO" id="GO:0055130">
    <property type="term" value="P:D-alanine catabolic process"/>
    <property type="evidence" value="ECO:0007669"/>
    <property type="project" value="TreeGrafter"/>
</dbReference>
<dbReference type="PANTHER" id="PTHR13847:SF280">
    <property type="entry name" value="D-AMINO ACID DEHYDROGENASE"/>
    <property type="match status" value="1"/>
</dbReference>
<evidence type="ECO:0000256" key="5">
    <source>
        <dbReference type="ARBA" id="ARBA00023002"/>
    </source>
</evidence>
<dbReference type="EC" id="1.4.99.-" evidence="7"/>
<dbReference type="FunFam" id="3.50.50.60:FF:000020">
    <property type="entry name" value="D-amino acid dehydrogenase"/>
    <property type="match status" value="1"/>
</dbReference>
<evidence type="ECO:0000256" key="1">
    <source>
        <dbReference type="ARBA" id="ARBA00001974"/>
    </source>
</evidence>
<dbReference type="InterPro" id="IPR036188">
    <property type="entry name" value="FAD/NAD-bd_sf"/>
</dbReference>
<dbReference type="GO" id="GO:0005886">
    <property type="term" value="C:plasma membrane"/>
    <property type="evidence" value="ECO:0007669"/>
    <property type="project" value="TreeGrafter"/>
</dbReference>
<sequence length="455" mass="50247">MGLLLVLLKGGDKFYRLLMKSKPQTLSRQLREESMMEVLVLGSGVVGLTSAWYLAQAGHNVTVIDRQPRSAEETSFANAGQISYGYSSPWAAPGIPQKALKWMLEEHAPLKIQPSLDPTLLSWMGKMLLNCQLSRYQVNKSRMLAIANHSRECLKALNQAYQLDYQGRQRGTLQVFRDEKQLAAIEKDMQLLAQSGVRFELLNVAQCLTHEPGLAPVQDKLVGGLWLPDDETGDCYLFCQQLTELAQQQGVRFQFNCHIQQLVYEGKKIIGVQTDSGLIKADAYVVALGSYSTQFLKPLGIDIPVYPVKGYSLTLPIIDENYAPQSTVMDETYKVALTRFADRIRVAGTAELAGFDPAIPQARKATIEMVVRDLFPHGGDFTQGQFWTGFRPMTPDGTPIIGATPYTNLYTNTGHGTLGWTMACGSASILADVITHGESALSSLGLDLFRYPKAS</sequence>
<comment type="caution">
    <text evidence="9">The sequence shown here is derived from an EMBL/GenBank/DDBJ whole genome shotgun (WGS) entry which is preliminary data.</text>
</comment>
<dbReference type="SUPFAM" id="SSF54373">
    <property type="entry name" value="FAD-linked reductases, C-terminal domain"/>
    <property type="match status" value="1"/>
</dbReference>
<dbReference type="Gene3D" id="3.50.50.60">
    <property type="entry name" value="FAD/NAD(P)-binding domain"/>
    <property type="match status" value="2"/>
</dbReference>
<dbReference type="InterPro" id="IPR023080">
    <property type="entry name" value="DadA"/>
</dbReference>
<dbReference type="NCBIfam" id="NF001933">
    <property type="entry name" value="PRK00711.1"/>
    <property type="match status" value="1"/>
</dbReference>
<dbReference type="Gene3D" id="3.30.9.10">
    <property type="entry name" value="D-Amino Acid Oxidase, subunit A, domain 2"/>
    <property type="match status" value="1"/>
</dbReference>
<comment type="cofactor">
    <cofactor evidence="1 7">
        <name>FAD</name>
        <dbReference type="ChEBI" id="CHEBI:57692"/>
    </cofactor>
</comment>
<dbReference type="GO" id="GO:0008718">
    <property type="term" value="F:D-amino-acid dehydrogenase activity"/>
    <property type="evidence" value="ECO:0007669"/>
    <property type="project" value="UniProtKB-UniRule"/>
</dbReference>
<evidence type="ECO:0000256" key="2">
    <source>
        <dbReference type="ARBA" id="ARBA00009410"/>
    </source>
</evidence>
<keyword evidence="3 7" id="KW-0285">Flavoprotein</keyword>
<dbReference type="HAMAP" id="MF_01202">
    <property type="entry name" value="DadA"/>
    <property type="match status" value="1"/>
</dbReference>
<organism evidence="9 10">
    <name type="scientific">Vibrio mimicus VM603</name>
    <dbReference type="NCBI Taxonomy" id="671074"/>
    <lineage>
        <taxon>Bacteria</taxon>
        <taxon>Pseudomonadati</taxon>
        <taxon>Pseudomonadota</taxon>
        <taxon>Gammaproteobacteria</taxon>
        <taxon>Vibrionales</taxon>
        <taxon>Vibrionaceae</taxon>
        <taxon>Vibrio</taxon>
    </lineage>
</organism>
<reference evidence="9 10" key="1">
    <citation type="journal article" date="2009" name="BMC Evol. Biol.">
        <title>Genomic taxonomy of Vibrios.</title>
        <authorList>
            <person name="Thompson C.C."/>
            <person name="Vicente A.C."/>
            <person name="Souza R.C."/>
            <person name="Vasconcelos A.T."/>
            <person name="Vesth T."/>
            <person name="Alves N.Jr."/>
            <person name="Ussery D.W."/>
            <person name="Iida T."/>
            <person name="Thompson F.L."/>
        </authorList>
    </citation>
    <scope>NUCLEOTIDE SEQUENCE [LARGE SCALE GENOMIC DNA]</scope>
    <source>
        <strain evidence="9 10">VM603</strain>
    </source>
</reference>
<dbReference type="Pfam" id="PF01266">
    <property type="entry name" value="DAO"/>
    <property type="match status" value="1"/>
</dbReference>
<gene>
    <name evidence="7" type="primary">dadA</name>
    <name evidence="9" type="ORF">VMB_32920</name>
</gene>
<evidence type="ECO:0000256" key="6">
    <source>
        <dbReference type="ARBA" id="ARBA00047884"/>
    </source>
</evidence>
<evidence type="ECO:0000256" key="7">
    <source>
        <dbReference type="HAMAP-Rule" id="MF_01202"/>
    </source>
</evidence>
<dbReference type="GO" id="GO:0005737">
    <property type="term" value="C:cytoplasm"/>
    <property type="evidence" value="ECO:0007669"/>
    <property type="project" value="TreeGrafter"/>
</dbReference>
<comment type="similarity">
    <text evidence="2 7">Belongs to the DadA oxidoreductase family.</text>
</comment>
<proteinExistence type="inferred from homology"/>
<dbReference type="PANTHER" id="PTHR13847">
    <property type="entry name" value="SARCOSINE DEHYDROGENASE-RELATED"/>
    <property type="match status" value="1"/>
</dbReference>
<evidence type="ECO:0000259" key="8">
    <source>
        <dbReference type="Pfam" id="PF01266"/>
    </source>
</evidence>
<evidence type="ECO:0000313" key="9">
    <source>
        <dbReference type="EMBL" id="EEW05466.1"/>
    </source>
</evidence>
<accession>D2YIE5</accession>
<evidence type="ECO:0000313" key="10">
    <source>
        <dbReference type="Proteomes" id="UP000004827"/>
    </source>
</evidence>
<name>D2YIE5_VIBMI</name>
<keyword evidence="4 7" id="KW-0274">FAD</keyword>
<keyword evidence="5 7" id="KW-0560">Oxidoreductase</keyword>
<protein>
    <recommendedName>
        <fullName evidence="7">D-amino acid dehydrogenase</fullName>
        <ecNumber evidence="7">1.4.99.-</ecNumber>
    </recommendedName>
</protein>